<evidence type="ECO:0000313" key="7">
    <source>
        <dbReference type="EMBL" id="PXX41407.1"/>
    </source>
</evidence>
<dbReference type="NCBIfam" id="TIGR02937">
    <property type="entry name" value="sigma70-ECF"/>
    <property type="match status" value="1"/>
</dbReference>
<organism evidence="7 8">
    <name type="scientific">Undibacterium pigrum</name>
    <dbReference type="NCBI Taxonomy" id="401470"/>
    <lineage>
        <taxon>Bacteria</taxon>
        <taxon>Pseudomonadati</taxon>
        <taxon>Pseudomonadota</taxon>
        <taxon>Betaproteobacteria</taxon>
        <taxon>Burkholderiales</taxon>
        <taxon>Oxalobacteraceae</taxon>
        <taxon>Undibacterium</taxon>
    </lineage>
</organism>
<keyword evidence="4" id="KW-0804">Transcription</keyword>
<dbReference type="RefSeq" id="WP_110256643.1">
    <property type="nucleotide sequence ID" value="NZ_QJKB01000007.1"/>
</dbReference>
<evidence type="ECO:0000256" key="1">
    <source>
        <dbReference type="ARBA" id="ARBA00010641"/>
    </source>
</evidence>
<protein>
    <submittedName>
        <fullName evidence="7">RNA polymerase sigma factor (Sigma-70 family)</fullName>
    </submittedName>
</protein>
<evidence type="ECO:0000259" key="5">
    <source>
        <dbReference type="Pfam" id="PF04542"/>
    </source>
</evidence>
<accession>A0A318J4Z4</accession>
<dbReference type="Gene3D" id="1.10.1740.10">
    <property type="match status" value="1"/>
</dbReference>
<proteinExistence type="inferred from homology"/>
<dbReference type="CDD" id="cd06171">
    <property type="entry name" value="Sigma70_r4"/>
    <property type="match status" value="1"/>
</dbReference>
<dbReference type="Gene3D" id="1.10.10.10">
    <property type="entry name" value="Winged helix-like DNA-binding domain superfamily/Winged helix DNA-binding domain"/>
    <property type="match status" value="1"/>
</dbReference>
<dbReference type="GO" id="GO:0016987">
    <property type="term" value="F:sigma factor activity"/>
    <property type="evidence" value="ECO:0007669"/>
    <property type="project" value="UniProtKB-KW"/>
</dbReference>
<dbReference type="SUPFAM" id="SSF88659">
    <property type="entry name" value="Sigma3 and sigma4 domains of RNA polymerase sigma factors"/>
    <property type="match status" value="1"/>
</dbReference>
<feature type="domain" description="RNA polymerase sigma factor 70 region 4 type 2" evidence="6">
    <location>
        <begin position="114"/>
        <end position="165"/>
    </location>
</feature>
<dbReference type="PANTHER" id="PTHR43133">
    <property type="entry name" value="RNA POLYMERASE ECF-TYPE SIGMA FACTO"/>
    <property type="match status" value="1"/>
</dbReference>
<evidence type="ECO:0000256" key="4">
    <source>
        <dbReference type="ARBA" id="ARBA00023163"/>
    </source>
</evidence>
<comment type="similarity">
    <text evidence="1">Belongs to the sigma-70 factor family. ECF subfamily.</text>
</comment>
<dbReference type="SUPFAM" id="SSF88946">
    <property type="entry name" value="Sigma2 domain of RNA polymerase sigma factors"/>
    <property type="match status" value="1"/>
</dbReference>
<dbReference type="Proteomes" id="UP000247792">
    <property type="component" value="Unassembled WGS sequence"/>
</dbReference>
<dbReference type="InterPro" id="IPR013249">
    <property type="entry name" value="RNA_pol_sigma70_r4_t2"/>
</dbReference>
<gene>
    <name evidence="7" type="ORF">DFR42_10758</name>
</gene>
<dbReference type="InterPro" id="IPR014284">
    <property type="entry name" value="RNA_pol_sigma-70_dom"/>
</dbReference>
<dbReference type="PANTHER" id="PTHR43133:SF51">
    <property type="entry name" value="RNA POLYMERASE SIGMA FACTOR"/>
    <property type="match status" value="1"/>
</dbReference>
<evidence type="ECO:0000256" key="2">
    <source>
        <dbReference type="ARBA" id="ARBA00023015"/>
    </source>
</evidence>
<dbReference type="AlphaFoldDB" id="A0A318J4Z4"/>
<dbReference type="InterPro" id="IPR007627">
    <property type="entry name" value="RNA_pol_sigma70_r2"/>
</dbReference>
<evidence type="ECO:0000313" key="8">
    <source>
        <dbReference type="Proteomes" id="UP000247792"/>
    </source>
</evidence>
<keyword evidence="8" id="KW-1185">Reference proteome</keyword>
<evidence type="ECO:0000256" key="3">
    <source>
        <dbReference type="ARBA" id="ARBA00023082"/>
    </source>
</evidence>
<keyword evidence="2" id="KW-0805">Transcription regulation</keyword>
<comment type="caution">
    <text evidence="7">The sequence shown here is derived from an EMBL/GenBank/DDBJ whole genome shotgun (WGS) entry which is preliminary data.</text>
</comment>
<dbReference type="OrthoDB" id="9803470at2"/>
<dbReference type="InterPro" id="IPR039425">
    <property type="entry name" value="RNA_pol_sigma-70-like"/>
</dbReference>
<dbReference type="GO" id="GO:0006352">
    <property type="term" value="P:DNA-templated transcription initiation"/>
    <property type="evidence" value="ECO:0007669"/>
    <property type="project" value="InterPro"/>
</dbReference>
<dbReference type="InterPro" id="IPR013324">
    <property type="entry name" value="RNA_pol_sigma_r3/r4-like"/>
</dbReference>
<reference evidence="7 8" key="1">
    <citation type="submission" date="2018-05" db="EMBL/GenBank/DDBJ databases">
        <title>Genomic Encyclopedia of Type Strains, Phase IV (KMG-IV): sequencing the most valuable type-strain genomes for metagenomic binning, comparative biology and taxonomic classification.</title>
        <authorList>
            <person name="Goeker M."/>
        </authorList>
    </citation>
    <scope>NUCLEOTIDE SEQUENCE [LARGE SCALE GENOMIC DNA]</scope>
    <source>
        <strain evidence="7 8">DSM 19792</strain>
    </source>
</reference>
<dbReference type="InterPro" id="IPR013325">
    <property type="entry name" value="RNA_pol_sigma_r2"/>
</dbReference>
<dbReference type="Pfam" id="PF04542">
    <property type="entry name" value="Sigma70_r2"/>
    <property type="match status" value="1"/>
</dbReference>
<keyword evidence="3" id="KW-0731">Sigma factor</keyword>
<name>A0A318J4Z4_9BURK</name>
<feature type="domain" description="RNA polymerase sigma-70 region 2" evidence="5">
    <location>
        <begin position="25"/>
        <end position="86"/>
    </location>
</feature>
<dbReference type="InterPro" id="IPR036388">
    <property type="entry name" value="WH-like_DNA-bd_sf"/>
</dbReference>
<dbReference type="Pfam" id="PF08281">
    <property type="entry name" value="Sigma70_r4_2"/>
    <property type="match status" value="1"/>
</dbReference>
<evidence type="ECO:0000259" key="6">
    <source>
        <dbReference type="Pfam" id="PF08281"/>
    </source>
</evidence>
<dbReference type="GO" id="GO:0003677">
    <property type="term" value="F:DNA binding"/>
    <property type="evidence" value="ECO:0007669"/>
    <property type="project" value="InterPro"/>
</dbReference>
<dbReference type="EMBL" id="QJKB01000007">
    <property type="protein sequence ID" value="PXX41407.1"/>
    <property type="molecule type" value="Genomic_DNA"/>
</dbReference>
<sequence length="194" mass="22166">MSLSRPQLLEAARQGDGKAIAALLEVCQPDLKRFARRTCSNAEDAEDAVQMALWSLYRKVGALRCAATFATWMFRIVERECYRLFRIKKYHDALDDLNEHDMPMANMVPTDLRMDLIRAMERLSPPYREVLILRDVHELTAPEVAAQLGLSLEAVKSRLHRARAQVREQLLNSGYWMKDGAPEVMEKNGGNHVL</sequence>